<dbReference type="Pfam" id="PF00149">
    <property type="entry name" value="Metallophos"/>
    <property type="match status" value="1"/>
</dbReference>
<dbReference type="CDD" id="cd07379">
    <property type="entry name" value="MPP_239FB"/>
    <property type="match status" value="1"/>
</dbReference>
<proteinExistence type="predicted"/>
<evidence type="ECO:0000259" key="1">
    <source>
        <dbReference type="Pfam" id="PF00149"/>
    </source>
</evidence>
<protein>
    <recommendedName>
        <fullName evidence="1">Calcineurin-like phosphoesterase domain-containing protein</fullName>
    </recommendedName>
</protein>
<keyword evidence="3" id="KW-1185">Reference proteome</keyword>
<dbReference type="SUPFAM" id="SSF56300">
    <property type="entry name" value="Metallo-dependent phosphatases"/>
    <property type="match status" value="1"/>
</dbReference>
<reference evidence="2" key="1">
    <citation type="submission" date="2022-09" db="EMBL/GenBank/DDBJ databases">
        <title>Fusarium specimens isolated from Avocado Roots.</title>
        <authorList>
            <person name="Stajich J."/>
            <person name="Roper C."/>
            <person name="Heimlech-Rivalta G."/>
        </authorList>
    </citation>
    <scope>NUCLEOTIDE SEQUENCE</scope>
    <source>
        <strain evidence="2">CF00095</strain>
    </source>
</reference>
<feature type="domain" description="Calcineurin-like phosphoesterase" evidence="1">
    <location>
        <begin position="7"/>
        <end position="215"/>
    </location>
</feature>
<accession>A0ABQ8R200</accession>
<sequence>MSSISTKVLMLSDTHSQPFVPGMEPLEQVDVAIHCGDLTNVSKLEDYRKTIRLLEQINAPLKIAIAGNHDFTLDDAAYKHKIEESCIVNHEDTSAAIKAEYGEFGEAKQLLLDAKDKDIMFLEEGTHNLRLPNGARLKVYVSPYTPTHDCPGWGFQYEGIHDFNIEKNTDIAITHGPPYGIMDMTSKKERIGCPQLFAAIARAQPRVHCFGHVHESWGARLVSWRPKISERPQHFTDIDNDKSYVVENLARMRGSKFESPDDKKEREGKIERYKSLRYCSCDTDKPLQPGQTMFVNAALMGNGVLDQFPWVMNIDLDRY</sequence>
<dbReference type="PANTHER" id="PTHR12905">
    <property type="entry name" value="METALLOPHOSPHOESTERASE"/>
    <property type="match status" value="1"/>
</dbReference>
<dbReference type="Gene3D" id="3.60.21.10">
    <property type="match status" value="1"/>
</dbReference>
<comment type="caution">
    <text evidence="2">The sequence shown here is derived from an EMBL/GenBank/DDBJ whole genome shotgun (WGS) entry which is preliminary data.</text>
</comment>
<evidence type="ECO:0000313" key="3">
    <source>
        <dbReference type="Proteomes" id="UP001152024"/>
    </source>
</evidence>
<dbReference type="EMBL" id="JAOQBH010000018">
    <property type="protein sequence ID" value="KAJ4123117.1"/>
    <property type="molecule type" value="Genomic_DNA"/>
</dbReference>
<dbReference type="InterPro" id="IPR051693">
    <property type="entry name" value="UPF0046_metallophosphoest"/>
</dbReference>
<organism evidence="2 3">
    <name type="scientific">Fusarium equiseti</name>
    <name type="common">Fusarium scirpi</name>
    <dbReference type="NCBI Taxonomy" id="61235"/>
    <lineage>
        <taxon>Eukaryota</taxon>
        <taxon>Fungi</taxon>
        <taxon>Dikarya</taxon>
        <taxon>Ascomycota</taxon>
        <taxon>Pezizomycotina</taxon>
        <taxon>Sordariomycetes</taxon>
        <taxon>Hypocreomycetidae</taxon>
        <taxon>Hypocreales</taxon>
        <taxon>Nectriaceae</taxon>
        <taxon>Fusarium</taxon>
        <taxon>Fusarium incarnatum-equiseti species complex</taxon>
    </lineage>
</organism>
<evidence type="ECO:0000313" key="2">
    <source>
        <dbReference type="EMBL" id="KAJ4123117.1"/>
    </source>
</evidence>
<dbReference type="InterPro" id="IPR029052">
    <property type="entry name" value="Metallo-depent_PP-like"/>
</dbReference>
<gene>
    <name evidence="2" type="ORF">NW768_010111</name>
</gene>
<dbReference type="InterPro" id="IPR004843">
    <property type="entry name" value="Calcineurin-like_PHP"/>
</dbReference>
<dbReference type="Proteomes" id="UP001152024">
    <property type="component" value="Unassembled WGS sequence"/>
</dbReference>
<dbReference type="PANTHER" id="PTHR12905:SF0">
    <property type="entry name" value="CALCINEURIN-LIKE PHOSPHOESTERASE DOMAIN-CONTAINING PROTEIN"/>
    <property type="match status" value="1"/>
</dbReference>
<name>A0ABQ8R200_FUSEQ</name>